<reference evidence="5 6" key="1">
    <citation type="journal article" date="2023" name="Insect Mol. Biol.">
        <title>Genome sequencing provides insights into the evolution of gene families encoding plant cell wall-degrading enzymes in longhorned beetles.</title>
        <authorList>
            <person name="Shin N.R."/>
            <person name="Okamura Y."/>
            <person name="Kirsch R."/>
            <person name="Pauchet Y."/>
        </authorList>
    </citation>
    <scope>NUCLEOTIDE SEQUENCE [LARGE SCALE GENOMIC DNA]</scope>
    <source>
        <strain evidence="5">EAD_L_NR</strain>
    </source>
</reference>
<organism evidence="5 6">
    <name type="scientific">Exocentrus adspersus</name>
    <dbReference type="NCBI Taxonomy" id="1586481"/>
    <lineage>
        <taxon>Eukaryota</taxon>
        <taxon>Metazoa</taxon>
        <taxon>Ecdysozoa</taxon>
        <taxon>Arthropoda</taxon>
        <taxon>Hexapoda</taxon>
        <taxon>Insecta</taxon>
        <taxon>Pterygota</taxon>
        <taxon>Neoptera</taxon>
        <taxon>Endopterygota</taxon>
        <taxon>Coleoptera</taxon>
        <taxon>Polyphaga</taxon>
        <taxon>Cucujiformia</taxon>
        <taxon>Chrysomeloidea</taxon>
        <taxon>Cerambycidae</taxon>
        <taxon>Lamiinae</taxon>
        <taxon>Acanthocinini</taxon>
        <taxon>Exocentrus</taxon>
    </lineage>
</organism>
<evidence type="ECO:0000313" key="5">
    <source>
        <dbReference type="EMBL" id="KAJ8909688.1"/>
    </source>
</evidence>
<evidence type="ECO:0000256" key="3">
    <source>
        <dbReference type="PROSITE-ProRule" id="PRU00325"/>
    </source>
</evidence>
<evidence type="ECO:0000256" key="1">
    <source>
        <dbReference type="ARBA" id="ARBA00001968"/>
    </source>
</evidence>
<keyword evidence="6" id="KW-1185">Reference proteome</keyword>
<accession>A0AAV8V6B4</accession>
<keyword evidence="3" id="KW-0862">Zinc</keyword>
<dbReference type="Pfam" id="PF13359">
    <property type="entry name" value="DDE_Tnp_4"/>
    <property type="match status" value="1"/>
</dbReference>
<dbReference type="PANTHER" id="PTHR23080">
    <property type="entry name" value="THAP DOMAIN PROTEIN"/>
    <property type="match status" value="1"/>
</dbReference>
<proteinExistence type="predicted"/>
<dbReference type="PANTHER" id="PTHR23080:SF133">
    <property type="entry name" value="SI:CH211-262I1.5-RELATED"/>
    <property type="match status" value="1"/>
</dbReference>
<evidence type="ECO:0000256" key="2">
    <source>
        <dbReference type="ARBA" id="ARBA00022723"/>
    </source>
</evidence>
<dbReference type="InterPro" id="IPR007527">
    <property type="entry name" value="Znf_SWIM"/>
</dbReference>
<dbReference type="GO" id="GO:0008270">
    <property type="term" value="F:zinc ion binding"/>
    <property type="evidence" value="ECO:0007669"/>
    <property type="project" value="UniProtKB-KW"/>
</dbReference>
<keyword evidence="2" id="KW-0479">Metal-binding</keyword>
<name>A0AAV8V6B4_9CUCU</name>
<comment type="caution">
    <text evidence="5">The sequence shown here is derived from an EMBL/GenBank/DDBJ whole genome shotgun (WGS) entry which is preliminary data.</text>
</comment>
<gene>
    <name evidence="5" type="ORF">NQ315_011422</name>
</gene>
<evidence type="ECO:0000259" key="4">
    <source>
        <dbReference type="PROSITE" id="PS50966"/>
    </source>
</evidence>
<dbReference type="AlphaFoldDB" id="A0AAV8V6B4"/>
<dbReference type="PROSITE" id="PS50966">
    <property type="entry name" value="ZF_SWIM"/>
    <property type="match status" value="1"/>
</dbReference>
<dbReference type="Proteomes" id="UP001159042">
    <property type="component" value="Unassembled WGS sequence"/>
</dbReference>
<keyword evidence="3" id="KW-0863">Zinc-finger</keyword>
<evidence type="ECO:0000313" key="6">
    <source>
        <dbReference type="Proteomes" id="UP001159042"/>
    </source>
</evidence>
<dbReference type="InterPro" id="IPR027806">
    <property type="entry name" value="HARBI1_dom"/>
</dbReference>
<protein>
    <recommendedName>
        <fullName evidence="4">SWIM-type domain-containing protein</fullName>
    </recommendedName>
</protein>
<dbReference type="EMBL" id="JANEYG010000444">
    <property type="protein sequence ID" value="KAJ8909688.1"/>
    <property type="molecule type" value="Genomic_DNA"/>
</dbReference>
<feature type="domain" description="SWIM-type" evidence="4">
    <location>
        <begin position="585"/>
        <end position="624"/>
    </location>
</feature>
<comment type="cofactor">
    <cofactor evidence="1">
        <name>a divalent metal cation</name>
        <dbReference type="ChEBI" id="CHEBI:60240"/>
    </cofactor>
</comment>
<sequence length="663" mass="77029">MVFRARYVCYVCNEGVRVQQSIVYPENAEIRRIAVQRRNELEFPEANLVAANSRICLRCHRSIAEEIRMFQEDPDPTILRVLFKQNNCIVCHAPAFTRLNLAARKEIYVSDNARSCPDHLNNSGLLLRPLQDGLKAIRKPVLLKERELTTFMSCLRNKANDPPLKMDDEENFSDEELRALTSLTRAQFRNLFEYCEPVELYGSLRTIAKQDLFCFLCKIRQDLSDYFLSAMFGHTSRQKTSLVISTVLLTLSHNFVPRFLGYGHMNRPEFVENHVTAFANQLYNTDSENQKAIVYIDATYFEVQKSKNFKVLRKSFSNHKKYHLLKTVMVVASDGYILSTHGPYFCDSANNDANILLKEYQNDIGNIREYFQENDIFILDRGYRDSVQFLQDLGLKVELPAHLGARNQLSTEDANHSRIITKTRWIIESRNGHVKSTSKFLRDCIPNTHIRHLKDIFKVVCAMLNKYHEPITMEDATVELANEMRRKALEENHVQTYVEQNNLIRRRGIWHNLIGHQIEFPRLELEILKSLTFGVFQLRLSPSYIQDNMDQDGRHCIEIDTRLGENGLIRVRLFSRHRNNTKYQLFVAFDMNANEITGHYCTCRSGARVVGMCCHVASTIWYLSYSRHIMENITFPSTNPLECVQDAAVREIAEEENELPEIV</sequence>